<sequence>MEGDPSQPPVATAMIRCHLHRDRTDSEIALLMTQFKQIPSPSLVVALFPL</sequence>
<accession>A0A2I0AIM4</accession>
<keyword evidence="2" id="KW-1185">Reference proteome</keyword>
<evidence type="ECO:0000313" key="1">
    <source>
        <dbReference type="EMBL" id="PKA55414.1"/>
    </source>
</evidence>
<dbReference type="AlphaFoldDB" id="A0A2I0AIM4"/>
<reference evidence="1 2" key="1">
    <citation type="journal article" date="2017" name="Nature">
        <title>The Apostasia genome and the evolution of orchids.</title>
        <authorList>
            <person name="Zhang G.Q."/>
            <person name="Liu K.W."/>
            <person name="Li Z."/>
            <person name="Lohaus R."/>
            <person name="Hsiao Y.Y."/>
            <person name="Niu S.C."/>
            <person name="Wang J.Y."/>
            <person name="Lin Y.C."/>
            <person name="Xu Q."/>
            <person name="Chen L.J."/>
            <person name="Yoshida K."/>
            <person name="Fujiwara S."/>
            <person name="Wang Z.W."/>
            <person name="Zhang Y.Q."/>
            <person name="Mitsuda N."/>
            <person name="Wang M."/>
            <person name="Liu G.H."/>
            <person name="Pecoraro L."/>
            <person name="Huang H.X."/>
            <person name="Xiao X.J."/>
            <person name="Lin M."/>
            <person name="Wu X.Y."/>
            <person name="Wu W.L."/>
            <person name="Chen Y.Y."/>
            <person name="Chang S.B."/>
            <person name="Sakamoto S."/>
            <person name="Ohme-Takagi M."/>
            <person name="Yagi M."/>
            <person name="Zeng S.J."/>
            <person name="Shen C.Y."/>
            <person name="Yeh C.M."/>
            <person name="Luo Y.B."/>
            <person name="Tsai W.C."/>
            <person name="Van de Peer Y."/>
            <person name="Liu Z.J."/>
        </authorList>
    </citation>
    <scope>NUCLEOTIDE SEQUENCE [LARGE SCALE GENOMIC DNA]</scope>
    <source>
        <strain evidence="2">cv. Shenzhen</strain>
        <tissue evidence="1">Stem</tissue>
    </source>
</reference>
<dbReference type="EMBL" id="KZ451979">
    <property type="protein sequence ID" value="PKA55414.1"/>
    <property type="molecule type" value="Genomic_DNA"/>
</dbReference>
<dbReference type="Proteomes" id="UP000236161">
    <property type="component" value="Unassembled WGS sequence"/>
</dbReference>
<gene>
    <name evidence="1" type="ORF">AXF42_Ash006616</name>
</gene>
<evidence type="ECO:0000313" key="2">
    <source>
        <dbReference type="Proteomes" id="UP000236161"/>
    </source>
</evidence>
<organism evidence="1 2">
    <name type="scientific">Apostasia shenzhenica</name>
    <dbReference type="NCBI Taxonomy" id="1088818"/>
    <lineage>
        <taxon>Eukaryota</taxon>
        <taxon>Viridiplantae</taxon>
        <taxon>Streptophyta</taxon>
        <taxon>Embryophyta</taxon>
        <taxon>Tracheophyta</taxon>
        <taxon>Spermatophyta</taxon>
        <taxon>Magnoliopsida</taxon>
        <taxon>Liliopsida</taxon>
        <taxon>Asparagales</taxon>
        <taxon>Orchidaceae</taxon>
        <taxon>Apostasioideae</taxon>
        <taxon>Apostasia</taxon>
    </lineage>
</organism>
<name>A0A2I0AIM4_9ASPA</name>
<protein>
    <submittedName>
        <fullName evidence="1">Uncharacterized protein</fullName>
    </submittedName>
</protein>
<proteinExistence type="predicted"/>